<comment type="caution">
    <text evidence="1">The sequence shown here is derived from an EMBL/GenBank/DDBJ whole genome shotgun (WGS) entry which is preliminary data.</text>
</comment>
<evidence type="ECO:0000313" key="2">
    <source>
        <dbReference type="Proteomes" id="UP000298493"/>
    </source>
</evidence>
<gene>
    <name evidence="1" type="ORF">E6O75_ATG00115</name>
</gene>
<proteinExistence type="predicted"/>
<protein>
    <submittedName>
        <fullName evidence="1">Uncharacterized protein</fullName>
    </submittedName>
</protein>
<sequence>METSATETPDGEKKDFLWLPQIGKYPGLAELGDGGCATQLSIPMAAAGLCQYSICRYIFHRPANFGPLSVFAQPIYAYTFYFKPSPLIAICNINGVSTLALMACTWAGYNYRESAFLTSCAKYSDPNPDRSCATRTGRTTPYRQRDEAGARKWMYIGMAIMAEPAVRVGLRVSGVSRVLTPLGLLAIGAFAGNGLHAGWTDFTDEDQYHERHK</sequence>
<reference evidence="1 2" key="1">
    <citation type="submission" date="2019-04" db="EMBL/GenBank/DDBJ databases">
        <title>High contiguity whole genome sequence and gene annotation resource for two Venturia nashicola isolates.</title>
        <authorList>
            <person name="Prokchorchik M."/>
            <person name="Won K."/>
            <person name="Lee Y."/>
            <person name="Choi E.D."/>
            <person name="Segonzac C."/>
            <person name="Sohn K.H."/>
        </authorList>
    </citation>
    <scope>NUCLEOTIDE SEQUENCE [LARGE SCALE GENOMIC DNA]</scope>
    <source>
        <strain evidence="1 2">PRI2</strain>
    </source>
</reference>
<dbReference type="AlphaFoldDB" id="A0A4Z1PSS7"/>
<dbReference type="EMBL" id="SNSC02000001">
    <property type="protein sequence ID" value="TID27348.1"/>
    <property type="molecule type" value="Genomic_DNA"/>
</dbReference>
<evidence type="ECO:0000313" key="1">
    <source>
        <dbReference type="EMBL" id="TID27348.1"/>
    </source>
</evidence>
<keyword evidence="2" id="KW-1185">Reference proteome</keyword>
<dbReference type="Proteomes" id="UP000298493">
    <property type="component" value="Unassembled WGS sequence"/>
</dbReference>
<accession>A0A4Z1PSS7</accession>
<name>A0A4Z1PSS7_9PEZI</name>
<organism evidence="1 2">
    <name type="scientific">Venturia nashicola</name>
    <dbReference type="NCBI Taxonomy" id="86259"/>
    <lineage>
        <taxon>Eukaryota</taxon>
        <taxon>Fungi</taxon>
        <taxon>Dikarya</taxon>
        <taxon>Ascomycota</taxon>
        <taxon>Pezizomycotina</taxon>
        <taxon>Dothideomycetes</taxon>
        <taxon>Pleosporomycetidae</taxon>
        <taxon>Venturiales</taxon>
        <taxon>Venturiaceae</taxon>
        <taxon>Venturia</taxon>
    </lineage>
</organism>